<proteinExistence type="predicted"/>
<sequence length="210" mass="21949">MVRLSTNASGQCYPRSLTTQNATVVLEGVPNPIVKGVGVVLDVSTAIYVAHDALANHLPDGKGTTVHSENNEAIDNSPPSGSGGVASSRSSGSATPEPEGEEPPQDEYKTSDPTKQLLDTGKLLDPSDKAGELIRAGRALQKHGGRRGSAFPAPKRNPAAINAAGQAELDAILNDTHKTINNGNRFGGKDVTQVTAEEHASMLTVYLEDF</sequence>
<evidence type="ECO:0000256" key="1">
    <source>
        <dbReference type="SAM" id="MobiDB-lite"/>
    </source>
</evidence>
<comment type="caution">
    <text evidence="2">The sequence shown here is derived from an EMBL/GenBank/DDBJ whole genome shotgun (WGS) entry which is preliminary data.</text>
</comment>
<accession>A0A318Q7G1</accession>
<feature type="region of interest" description="Disordered" evidence="1">
    <location>
        <begin position="60"/>
        <end position="128"/>
    </location>
</feature>
<feature type="compositionally biased region" description="Low complexity" evidence="1">
    <location>
        <begin position="77"/>
        <end position="97"/>
    </location>
</feature>
<evidence type="ECO:0000313" key="3">
    <source>
        <dbReference type="Proteomes" id="UP000248301"/>
    </source>
</evidence>
<feature type="compositionally biased region" description="Polar residues" evidence="1">
    <location>
        <begin position="65"/>
        <end position="74"/>
    </location>
</feature>
<organism evidence="2 3">
    <name type="scientific">Gluconacetobacter entanii</name>
    <dbReference type="NCBI Taxonomy" id="108528"/>
    <lineage>
        <taxon>Bacteria</taxon>
        <taxon>Pseudomonadati</taxon>
        <taxon>Pseudomonadota</taxon>
        <taxon>Alphaproteobacteria</taxon>
        <taxon>Acetobacterales</taxon>
        <taxon>Acetobacteraceae</taxon>
        <taxon>Gluconacetobacter</taxon>
    </lineage>
</organism>
<evidence type="ECO:0000313" key="2">
    <source>
        <dbReference type="EMBL" id="PYD59911.1"/>
    </source>
</evidence>
<name>A0A318Q7G1_9PROT</name>
<gene>
    <name evidence="2" type="ORF">CFR72_16440</name>
</gene>
<dbReference type="Proteomes" id="UP000248301">
    <property type="component" value="Unassembled WGS sequence"/>
</dbReference>
<reference evidence="2 3" key="1">
    <citation type="submission" date="2017-07" db="EMBL/GenBank/DDBJ databases">
        <title>A draft genome sequence of Gluconacetobacter entanii LTH 4560.</title>
        <authorList>
            <person name="Skraban J."/>
            <person name="Cleenwerck I."/>
            <person name="Vandamme P."/>
            <person name="Trcek J."/>
        </authorList>
    </citation>
    <scope>NUCLEOTIDE SEQUENCE [LARGE SCALE GENOMIC DNA]</scope>
    <source>
        <strain evidence="2 3">LTH 4560</strain>
    </source>
</reference>
<dbReference type="EMBL" id="NKUF01000106">
    <property type="protein sequence ID" value="PYD59911.1"/>
    <property type="molecule type" value="Genomic_DNA"/>
</dbReference>
<protein>
    <submittedName>
        <fullName evidence="2">Uncharacterized protein</fullName>
    </submittedName>
</protein>
<dbReference type="AlphaFoldDB" id="A0A318Q7G1"/>